<reference evidence="1" key="3">
    <citation type="journal article" date="2020" name="Antonie Van Leeuwenhoek">
        <title>Phylogenomic characterisation of a novel corynebacterial species pathogenic to animals.</title>
        <authorList>
            <person name="Moller J."/>
            <person name="Musella L."/>
            <person name="Melnikov V."/>
            <person name="Geissdorfer W."/>
            <person name="Burkovski A."/>
            <person name="Sangal V."/>
        </authorList>
    </citation>
    <scope>NUCLEOTIDE SEQUENCE</scope>
    <source>
        <strain evidence="1">PO100/5</strain>
    </source>
</reference>
<reference evidence="1" key="2">
    <citation type="submission" date="2017-05" db="EMBL/GenBank/DDBJ databases">
        <authorList>
            <person name="Oliveira G."/>
            <person name="Souza T."/>
            <person name="Jamal S."/>
            <person name="Jaiswal A."/>
            <person name="Lima A."/>
            <person name="Gomide A."/>
            <person name="FIgueiredo H."/>
            <person name="Vasco V."/>
        </authorList>
    </citation>
    <scope>NUCLEOTIDE SEQUENCE</scope>
    <source>
        <strain evidence="1">PO100/5</strain>
    </source>
</reference>
<proteinExistence type="predicted"/>
<organism evidence="1">
    <name type="scientific">Corynebacterium silvaticum</name>
    <dbReference type="NCBI Taxonomy" id="2320431"/>
    <lineage>
        <taxon>Bacteria</taxon>
        <taxon>Bacillati</taxon>
        <taxon>Actinomycetota</taxon>
        <taxon>Actinomycetes</taxon>
        <taxon>Mycobacteriales</taxon>
        <taxon>Corynebacteriaceae</taxon>
        <taxon>Corynebacterium</taxon>
    </lineage>
</organism>
<dbReference type="AlphaFoldDB" id="A0A7Y4LHA7"/>
<gene>
    <name evidence="1" type="ORF">CBE74_10315</name>
</gene>
<dbReference type="OrthoDB" id="9896513at2"/>
<evidence type="ECO:0000313" key="1">
    <source>
        <dbReference type="EMBL" id="ARU46775.1"/>
    </source>
</evidence>
<accession>A0A7Y4LHA7</accession>
<dbReference type="EMBL" id="CP021417">
    <property type="protein sequence ID" value="ARU46775.1"/>
    <property type="molecule type" value="Genomic_DNA"/>
</dbReference>
<sequence length="63" mass="7512">MPIDAIRLTYPYRLEHTPDNRDRRTLLFTQTIRYPHICRVSLQSEPLLAPRIQRSITFTSKTI</sequence>
<reference evidence="1" key="4">
    <citation type="journal article" date="2020" name="Int. J. Syst. Evol. Microbiol.">
        <title>Corynebacterium silvaticum sp. nov., a unique group of NTTB corynebacteria in wild boar and roe deer.</title>
        <authorList>
            <person name="Dangel A."/>
            <person name="Berger A."/>
            <person name="Rau J."/>
            <person name="Eisenberg T."/>
            <person name="Kampfer P."/>
            <person name="Margos G."/>
            <person name="Contzen M."/>
            <person name="Busse H.J."/>
            <person name="Konrad R."/>
            <person name="Peters M."/>
            <person name="Sting R."/>
            <person name="Sing A."/>
        </authorList>
    </citation>
    <scope>NUCLEOTIDE SEQUENCE</scope>
    <source>
        <strain evidence="1">PO100/5</strain>
    </source>
</reference>
<dbReference type="KEGG" id="csil:CBE74_10315"/>
<protein>
    <submittedName>
        <fullName evidence="1">Uncharacterized protein</fullName>
    </submittedName>
</protein>
<reference evidence="1" key="1">
    <citation type="journal article" date="2014" name="BMC Vet. Res.">
        <title>First report of Corynebacterium pseudotuberculosis from caseous lymphadenitis lesions in Black Alentejano pig (Sus scrofa domesticus).</title>
        <authorList>
            <person name="Oliveira M."/>
            <person name="Barroco C."/>
            <person name="Mottola C."/>
            <person name="Santos R."/>
            <person name="Lemsaddek A."/>
            <person name="Tavares L."/>
            <person name="Semedo-Lemsaddek T."/>
        </authorList>
    </citation>
    <scope>NUCLEOTIDE SEQUENCE [LARGE SCALE GENOMIC DNA]</scope>
    <source>
        <strain evidence="1">PO100/5</strain>
    </source>
</reference>
<reference evidence="1" key="5">
    <citation type="journal article" date="2020" name="PLoS ONE">
        <title>Taxonomic classification of strain PO100/5 shows a broader geographic distribution and genetic markers of the recently described Corynebacterium silvaticum.</title>
        <authorList>
            <person name="Viana M.V.C."/>
            <person name="Profeta R."/>
            <person name="da Silva A.L."/>
            <person name="Hurtado R."/>
            <person name="Cerqueira J.C."/>
            <person name="Ribeiro B.F.S."/>
            <person name="Almeida M.O."/>
            <person name="Morais-Rodrigues F."/>
            <person name="Soares S.C."/>
            <person name="Oliveira M."/>
            <person name="Tavares L."/>
            <person name="Figueiredo H."/>
            <person name="Wattam A.R."/>
            <person name="Barh D."/>
            <person name="Ghosh P."/>
            <person name="Silva A."/>
            <person name="Azevedo V."/>
        </authorList>
    </citation>
    <scope>NUCLEOTIDE SEQUENCE</scope>
    <source>
        <strain evidence="1">PO100/5</strain>
    </source>
</reference>
<name>A0A7Y4LHA7_9CORY</name>